<protein>
    <submittedName>
        <fullName evidence="1">Uncharacterized protein</fullName>
    </submittedName>
</protein>
<evidence type="ECO:0000313" key="2">
    <source>
        <dbReference type="Proteomes" id="UP000481153"/>
    </source>
</evidence>
<dbReference type="InterPro" id="IPR011990">
    <property type="entry name" value="TPR-like_helical_dom_sf"/>
</dbReference>
<dbReference type="SUPFAM" id="SSF48452">
    <property type="entry name" value="TPR-like"/>
    <property type="match status" value="2"/>
</dbReference>
<dbReference type="VEuPathDB" id="FungiDB:AeMF1_017041"/>
<name>A0A6G0X680_9STRA</name>
<dbReference type="InterPro" id="IPR019734">
    <property type="entry name" value="TPR_rpt"/>
</dbReference>
<dbReference type="Gene3D" id="1.25.40.10">
    <property type="entry name" value="Tetratricopeptide repeat domain"/>
    <property type="match status" value="2"/>
</dbReference>
<dbReference type="InterPro" id="IPR053137">
    <property type="entry name" value="NLR-like"/>
</dbReference>
<keyword evidence="2" id="KW-1185">Reference proteome</keyword>
<dbReference type="AlphaFoldDB" id="A0A6G0X680"/>
<dbReference type="SMART" id="SM00028">
    <property type="entry name" value="TPR"/>
    <property type="match status" value="5"/>
</dbReference>
<sequence length="724" mass="83873">MAELTEFGTQPTPLGLTVGFFKRFVDIHGGRDAFEGLTTVDVCTRFLMPYTAATKLSLVEHVHQQPDGHLYAKPATWFVSHAWSYLYLDVVDALDDFFQENDMDDSVAVWFCTFCNNQHEIVNKTYNFDHWFGIFRSSLRSVGNVVMVMSPWNNPTTLTRTWCVFEVYTSIVENARFEIAMGRSQKEAFLQDIQDERAFTPMLSTIQSEKSQTTIPSDRDNIFKLIHDEDGFSKLDRMVFDAIEKWMLRTVDKQINRAICKGEKASWLYTKARFAATKGQFKEAAAASQECYDIYRRDIGGKHHGVWKAQSQLALIRMYQGCPFEEVESTCLESLDHQIKLLTKDHEDTMVTMHNLGHCYGYHRKADLALPVLKECFELRRRHFGEEHLWTRNTMVLISGCLRLQNELEEALEWGLRCFNAETRVFGPDHPETFRTRFEVGLVYLALGDCVRAEEHFQATCQASQRMYGTSHPHTLMMKSSLGDIYRLQGKYSKAEDTFLGCLREDSAYDRIKQYCWRKLALLYLGTQEYDRAKACVTRAFTLLGSQGWTTEKLESYTALFTLKVQNGEFNSLDEIDAFEKVLEDANWTQDVWKSSACHHCHREICGKLYACSACPPLSLYYCRACVDLKKHDAFCKHSINLLKGHQPPMRYLQEERLKTLAERSDWSDYACRHRAYKAYCVENNVPLHERLPKESFMADRADVKATNCCPFSFQRLLSLVFRK</sequence>
<dbReference type="PANTHER" id="PTHR46082:SF6">
    <property type="entry name" value="AAA+ ATPASE DOMAIN-CONTAINING PROTEIN-RELATED"/>
    <property type="match status" value="1"/>
</dbReference>
<comment type="caution">
    <text evidence="1">The sequence shown here is derived from an EMBL/GenBank/DDBJ whole genome shotgun (WGS) entry which is preliminary data.</text>
</comment>
<organism evidence="1 2">
    <name type="scientific">Aphanomyces euteiches</name>
    <dbReference type="NCBI Taxonomy" id="100861"/>
    <lineage>
        <taxon>Eukaryota</taxon>
        <taxon>Sar</taxon>
        <taxon>Stramenopiles</taxon>
        <taxon>Oomycota</taxon>
        <taxon>Saprolegniomycetes</taxon>
        <taxon>Saprolegniales</taxon>
        <taxon>Verrucalvaceae</taxon>
        <taxon>Aphanomyces</taxon>
    </lineage>
</organism>
<dbReference type="PANTHER" id="PTHR46082">
    <property type="entry name" value="ATP/GTP-BINDING PROTEIN-RELATED"/>
    <property type="match status" value="1"/>
</dbReference>
<dbReference type="Proteomes" id="UP000481153">
    <property type="component" value="Unassembled WGS sequence"/>
</dbReference>
<proteinExistence type="predicted"/>
<evidence type="ECO:0000313" key="1">
    <source>
        <dbReference type="EMBL" id="KAF0735480.1"/>
    </source>
</evidence>
<reference evidence="1 2" key="1">
    <citation type="submission" date="2019-07" db="EMBL/GenBank/DDBJ databases">
        <title>Genomics analysis of Aphanomyces spp. identifies a new class of oomycete effector associated with host adaptation.</title>
        <authorList>
            <person name="Gaulin E."/>
        </authorList>
    </citation>
    <scope>NUCLEOTIDE SEQUENCE [LARGE SCALE GENOMIC DNA]</scope>
    <source>
        <strain evidence="1 2">ATCC 201684</strain>
    </source>
</reference>
<dbReference type="Pfam" id="PF13424">
    <property type="entry name" value="TPR_12"/>
    <property type="match status" value="2"/>
</dbReference>
<dbReference type="EMBL" id="VJMJ01000096">
    <property type="protein sequence ID" value="KAF0735480.1"/>
    <property type="molecule type" value="Genomic_DNA"/>
</dbReference>
<accession>A0A6G0X680</accession>
<gene>
    <name evidence="1" type="ORF">Ae201684_008047</name>
</gene>